<evidence type="ECO:0000259" key="1">
    <source>
        <dbReference type="Pfam" id="PF00296"/>
    </source>
</evidence>
<dbReference type="NCBIfam" id="TIGR04020">
    <property type="entry name" value="seco_metab_LLM"/>
    <property type="match status" value="1"/>
</dbReference>
<reference evidence="3 4" key="1">
    <citation type="submission" date="2018-09" db="EMBL/GenBank/DDBJ databases">
        <authorList>
            <person name="Livingstone P.G."/>
            <person name="Whitworth D.E."/>
        </authorList>
    </citation>
    <scope>NUCLEOTIDE SEQUENCE [LARGE SCALE GENOMIC DNA]</scope>
    <source>
        <strain evidence="3 4">CA031B</strain>
    </source>
</reference>
<sequence length="772" mass="82625">VPTAPALPALLADRARRHPETVALAREGRRWTWAELSTRARALSSRLRAAGVKPGEPVVVCLRPSPEKLATLWGVLEAGAAVVALGPTDLGNLAVYAPEGASSPRIVTWKGVVTAARLEASRVLHVEDALETLDGPTADTDATPGTEQTVAWLLPAGTGQPAWALGHAALTELFAGLDARLRPTEGSAWLAATEATAERPELEALWALSRGLRVVFPSEQVTAQLVRLHGGGPRARALDVSLSYFANDEDSMSGPKYELLMEGAKFADANGFAAVWTPERHFHSFGGIYPQPAVVAAAMAAVTRNVRLRSGSVVLPLHDPLLVAEQWAVVDNLSAGRVDVSVATGWHVRDFTFAPQNYADRRNILLRHLETLRALWRGEQVRRPGGNGAIVEVGLRPKPIQKELPVWLTATANPETFRLAGELGAGVLTGLFAHSLEEMKPKVALYREAWRRNGHPGRGHITCMLHTYLGDDEQEVLRIVRKPLLGYFRSSADITASLLAAQGHQGEIDKFSAQDLDALLEHTFEHHAKVTGLIGTVDSGLQRLRDVRAADVDEVTCLIDFGLETPVVLEGLRRLAKVRALAEAEAIAQHEQVLVEGEQGVGELLELARQSGAVLLNTTARLARALTDLPGAREALAPFGALVLEGASSELASALQRASGVEVLLAGGTVEGALLPRAPGERVPPGLQVWVLDDAGQPVPANVVGELALGGAGVPWALWRSAEEERRRLVPHPLDGAAKLYRTGRTARLRADGRVEPVSLPARLPLPVAPPP</sequence>
<dbReference type="Pfam" id="PF00296">
    <property type="entry name" value="Bac_luciferase"/>
    <property type="match status" value="1"/>
</dbReference>
<accession>A0ABX9Q474</accession>
<dbReference type="InterPro" id="IPR050766">
    <property type="entry name" value="Bact_Lucif_Oxidored"/>
</dbReference>
<evidence type="ECO:0000259" key="2">
    <source>
        <dbReference type="Pfam" id="PF00501"/>
    </source>
</evidence>
<dbReference type="InterPro" id="IPR036661">
    <property type="entry name" value="Luciferase-like_sf"/>
</dbReference>
<organism evidence="3 4">
    <name type="scientific">Corallococcus praedator</name>
    <dbReference type="NCBI Taxonomy" id="2316724"/>
    <lineage>
        <taxon>Bacteria</taxon>
        <taxon>Pseudomonadati</taxon>
        <taxon>Myxococcota</taxon>
        <taxon>Myxococcia</taxon>
        <taxon>Myxococcales</taxon>
        <taxon>Cystobacterineae</taxon>
        <taxon>Myxococcaceae</taxon>
        <taxon>Corallococcus</taxon>
    </lineage>
</organism>
<dbReference type="SUPFAM" id="SSF56801">
    <property type="entry name" value="Acetyl-CoA synthetase-like"/>
    <property type="match status" value="2"/>
</dbReference>
<dbReference type="SUPFAM" id="SSF51679">
    <property type="entry name" value="Bacterial luciferase-like"/>
    <property type="match status" value="1"/>
</dbReference>
<comment type="caution">
    <text evidence="3">The sequence shown here is derived from an EMBL/GenBank/DDBJ whole genome shotgun (WGS) entry which is preliminary data.</text>
</comment>
<dbReference type="Gene3D" id="3.20.20.30">
    <property type="entry name" value="Luciferase-like domain"/>
    <property type="match status" value="1"/>
</dbReference>
<dbReference type="PANTHER" id="PTHR30137">
    <property type="entry name" value="LUCIFERASE-LIKE MONOOXYGENASE"/>
    <property type="match status" value="1"/>
</dbReference>
<feature type="non-terminal residue" evidence="3">
    <location>
        <position position="1"/>
    </location>
</feature>
<dbReference type="EMBL" id="RAWI01000692">
    <property type="protein sequence ID" value="RKH89151.1"/>
    <property type="molecule type" value="Genomic_DNA"/>
</dbReference>
<dbReference type="Pfam" id="PF00501">
    <property type="entry name" value="AMP-binding"/>
    <property type="match status" value="1"/>
</dbReference>
<protein>
    <submittedName>
        <fullName evidence="3">LLM class flavin-dependent oxidoreductase</fullName>
    </submittedName>
</protein>
<dbReference type="PANTHER" id="PTHR30137:SF6">
    <property type="entry name" value="LUCIFERASE-LIKE MONOOXYGENASE"/>
    <property type="match status" value="1"/>
</dbReference>
<dbReference type="Gene3D" id="3.40.50.12780">
    <property type="entry name" value="N-terminal domain of ligase-like"/>
    <property type="match status" value="2"/>
</dbReference>
<feature type="domain" description="Luciferase-like" evidence="1">
    <location>
        <begin position="245"/>
        <end position="553"/>
    </location>
</feature>
<dbReference type="Proteomes" id="UP000278907">
    <property type="component" value="Unassembled WGS sequence"/>
</dbReference>
<name>A0ABX9Q474_9BACT</name>
<dbReference type="InterPro" id="IPR042099">
    <property type="entry name" value="ANL_N_sf"/>
</dbReference>
<feature type="domain" description="AMP-dependent synthetase/ligase" evidence="2">
    <location>
        <begin position="12"/>
        <end position="94"/>
    </location>
</feature>
<proteinExistence type="predicted"/>
<evidence type="ECO:0000313" key="4">
    <source>
        <dbReference type="Proteomes" id="UP000278907"/>
    </source>
</evidence>
<feature type="non-terminal residue" evidence="3">
    <location>
        <position position="772"/>
    </location>
</feature>
<evidence type="ECO:0000313" key="3">
    <source>
        <dbReference type="EMBL" id="RKH89151.1"/>
    </source>
</evidence>
<dbReference type="InterPro" id="IPR024011">
    <property type="entry name" value="Biosynth_lucif-like_mOase_dom"/>
</dbReference>
<gene>
    <name evidence="3" type="ORF">D7Y13_40930</name>
</gene>
<dbReference type="InterPro" id="IPR000873">
    <property type="entry name" value="AMP-dep_synth/lig_dom"/>
</dbReference>
<keyword evidence="4" id="KW-1185">Reference proteome</keyword>
<dbReference type="RefSeq" id="WP_120631039.1">
    <property type="nucleotide sequence ID" value="NZ_RAWI01000692.1"/>
</dbReference>
<dbReference type="InterPro" id="IPR011251">
    <property type="entry name" value="Luciferase-like_dom"/>
</dbReference>